<organism evidence="1 2">
    <name type="scientific">Karstenula rhodostoma CBS 690.94</name>
    <dbReference type="NCBI Taxonomy" id="1392251"/>
    <lineage>
        <taxon>Eukaryota</taxon>
        <taxon>Fungi</taxon>
        <taxon>Dikarya</taxon>
        <taxon>Ascomycota</taxon>
        <taxon>Pezizomycotina</taxon>
        <taxon>Dothideomycetes</taxon>
        <taxon>Pleosporomycetidae</taxon>
        <taxon>Pleosporales</taxon>
        <taxon>Massarineae</taxon>
        <taxon>Didymosphaeriaceae</taxon>
        <taxon>Karstenula</taxon>
    </lineage>
</organism>
<protein>
    <submittedName>
        <fullName evidence="1">Uncharacterized protein</fullName>
    </submittedName>
</protein>
<gene>
    <name evidence="1" type="ORF">P171DRAFT_473737</name>
</gene>
<dbReference type="EMBL" id="MU001502">
    <property type="protein sequence ID" value="KAF2443462.1"/>
    <property type="molecule type" value="Genomic_DNA"/>
</dbReference>
<dbReference type="AlphaFoldDB" id="A0A9P4PGC0"/>
<proteinExistence type="predicted"/>
<reference evidence="1" key="1">
    <citation type="journal article" date="2020" name="Stud. Mycol.">
        <title>101 Dothideomycetes genomes: a test case for predicting lifestyles and emergence of pathogens.</title>
        <authorList>
            <person name="Haridas S."/>
            <person name="Albert R."/>
            <person name="Binder M."/>
            <person name="Bloem J."/>
            <person name="Labutti K."/>
            <person name="Salamov A."/>
            <person name="Andreopoulos B."/>
            <person name="Baker S."/>
            <person name="Barry K."/>
            <person name="Bills G."/>
            <person name="Bluhm B."/>
            <person name="Cannon C."/>
            <person name="Castanera R."/>
            <person name="Culley D."/>
            <person name="Daum C."/>
            <person name="Ezra D."/>
            <person name="Gonzalez J."/>
            <person name="Henrissat B."/>
            <person name="Kuo A."/>
            <person name="Liang C."/>
            <person name="Lipzen A."/>
            <person name="Lutzoni F."/>
            <person name="Magnuson J."/>
            <person name="Mondo S."/>
            <person name="Nolan M."/>
            <person name="Ohm R."/>
            <person name="Pangilinan J."/>
            <person name="Park H.-J."/>
            <person name="Ramirez L."/>
            <person name="Alfaro M."/>
            <person name="Sun H."/>
            <person name="Tritt A."/>
            <person name="Yoshinaga Y."/>
            <person name="Zwiers L.-H."/>
            <person name="Turgeon B."/>
            <person name="Goodwin S."/>
            <person name="Spatafora J."/>
            <person name="Crous P."/>
            <person name="Grigoriev I."/>
        </authorList>
    </citation>
    <scope>NUCLEOTIDE SEQUENCE</scope>
    <source>
        <strain evidence="1">CBS 690.94</strain>
    </source>
</reference>
<name>A0A9P4PGC0_9PLEO</name>
<dbReference type="Proteomes" id="UP000799764">
    <property type="component" value="Unassembled WGS sequence"/>
</dbReference>
<comment type="caution">
    <text evidence="1">The sequence shown here is derived from an EMBL/GenBank/DDBJ whole genome shotgun (WGS) entry which is preliminary data.</text>
</comment>
<evidence type="ECO:0000313" key="1">
    <source>
        <dbReference type="EMBL" id="KAF2443462.1"/>
    </source>
</evidence>
<sequence>MTTYFYRNPDGSEYSHVLPNVAPVYFATALVPGSGLGPHWQSMVAQPTTSYITPYDNPDVDMTAGDDEWHETDDDYYSDFTDNPPGTGYVGNIFSGSASYGIMGTYLPMATHNFRKNFRYPDPDLIRRYHTLHSLLPYLQPARLEGSVYGPKLDIVEEGTGHKFATAVSKKMLVLFCGRNAINRFLRTLKREDNENWQGGPIVQQLRFPRNYTNHVGIKILISWMHRACVMPKNAMKPIRIPKNTFAALSLSRALTAFGLHSDANRVDQAIANIHFQPSTSTV</sequence>
<dbReference type="OrthoDB" id="3793524at2759"/>
<evidence type="ECO:0000313" key="2">
    <source>
        <dbReference type="Proteomes" id="UP000799764"/>
    </source>
</evidence>
<accession>A0A9P4PGC0</accession>
<keyword evidence="2" id="KW-1185">Reference proteome</keyword>